<proteinExistence type="predicted"/>
<protein>
    <submittedName>
        <fullName evidence="1">Uncharacterized protein</fullName>
    </submittedName>
</protein>
<reference evidence="1" key="2">
    <citation type="submission" date="2023-01" db="EMBL/GenBank/DDBJ databases">
        <title>Draft genome sequence of Litoribrevibacter albus strain NBRC 110071.</title>
        <authorList>
            <person name="Sun Q."/>
            <person name="Mori K."/>
        </authorList>
    </citation>
    <scope>NUCLEOTIDE SEQUENCE</scope>
    <source>
        <strain evidence="1">NBRC 110071</strain>
    </source>
</reference>
<name>A0AA37SDK2_9GAMM</name>
<dbReference type="EMBL" id="BSNM01000025">
    <property type="protein sequence ID" value="GLQ33196.1"/>
    <property type="molecule type" value="Genomic_DNA"/>
</dbReference>
<organism evidence="1 2">
    <name type="scientific">Litoribrevibacter albus</name>
    <dbReference type="NCBI Taxonomy" id="1473156"/>
    <lineage>
        <taxon>Bacteria</taxon>
        <taxon>Pseudomonadati</taxon>
        <taxon>Pseudomonadota</taxon>
        <taxon>Gammaproteobacteria</taxon>
        <taxon>Oceanospirillales</taxon>
        <taxon>Oceanospirillaceae</taxon>
        <taxon>Litoribrevibacter</taxon>
    </lineage>
</organism>
<evidence type="ECO:0000313" key="2">
    <source>
        <dbReference type="Proteomes" id="UP001161389"/>
    </source>
</evidence>
<gene>
    <name evidence="1" type="ORF">GCM10007876_36760</name>
</gene>
<evidence type="ECO:0000313" key="1">
    <source>
        <dbReference type="EMBL" id="GLQ33196.1"/>
    </source>
</evidence>
<dbReference type="Proteomes" id="UP001161389">
    <property type="component" value="Unassembled WGS sequence"/>
</dbReference>
<accession>A0AA37SDK2</accession>
<dbReference type="AlphaFoldDB" id="A0AA37SDK2"/>
<sequence length="77" mass="9102">MTREMRDFYLRPEEEQQAFLEQTWCNECMEVDLGMKNPKEYEENGRVFIEGDCLKCGNPVVTEVVDGVDEEDDLEEF</sequence>
<dbReference type="RefSeq" id="WP_284383509.1">
    <property type="nucleotide sequence ID" value="NZ_BSNM01000025.1"/>
</dbReference>
<keyword evidence="2" id="KW-1185">Reference proteome</keyword>
<reference evidence="1" key="1">
    <citation type="journal article" date="2014" name="Int. J. Syst. Evol. Microbiol.">
        <title>Complete genome sequence of Corynebacterium casei LMG S-19264T (=DSM 44701T), isolated from a smear-ripened cheese.</title>
        <authorList>
            <consortium name="US DOE Joint Genome Institute (JGI-PGF)"/>
            <person name="Walter F."/>
            <person name="Albersmeier A."/>
            <person name="Kalinowski J."/>
            <person name="Ruckert C."/>
        </authorList>
    </citation>
    <scope>NUCLEOTIDE SEQUENCE</scope>
    <source>
        <strain evidence="1">NBRC 110071</strain>
    </source>
</reference>
<comment type="caution">
    <text evidence="1">The sequence shown here is derived from an EMBL/GenBank/DDBJ whole genome shotgun (WGS) entry which is preliminary data.</text>
</comment>